<evidence type="ECO:0000313" key="13">
    <source>
        <dbReference type="EMBL" id="GGI10676.1"/>
    </source>
</evidence>
<dbReference type="AlphaFoldDB" id="A0A8J3EZS4"/>
<sequence>MKQGFYRMFIELTNNRATSGFLRKFSTSRLSKVLIKPYINAFKLNMEESKNTSFPTLHALFTRELKNDARPIYAGENELACPVDGVLESHGKIEKDIQFIVKGKTYSIIEMLGSKEMADKYNEGYYMVLYLSPSHYHRIHSPIAGEVISQFELGAKSYPVNKAGLTYGKDPLSKNYRVVSEVKSSENGKHVAMIKVGAMFVNTIVVTAKEKRLNKGSEVGYFSFGSTVVLLFEADSFTANNKLKSGQPIKVGENLGKLH</sequence>
<dbReference type="Pfam" id="PF02666">
    <property type="entry name" value="PS_Dcarbxylase"/>
    <property type="match status" value="1"/>
</dbReference>
<dbReference type="NCBIfam" id="NF002853">
    <property type="entry name" value="PRK03140.1"/>
    <property type="match status" value="1"/>
</dbReference>
<keyword evidence="11" id="KW-0670">Pyruvate</keyword>
<evidence type="ECO:0000256" key="12">
    <source>
        <dbReference type="ARBA" id="ARBA00024326"/>
    </source>
</evidence>
<evidence type="ECO:0000256" key="8">
    <source>
        <dbReference type="ARBA" id="ARBA00023209"/>
    </source>
</evidence>
<dbReference type="GO" id="GO:0004609">
    <property type="term" value="F:phosphatidylserine decarboxylase activity"/>
    <property type="evidence" value="ECO:0007669"/>
    <property type="project" value="UniProtKB-EC"/>
</dbReference>
<dbReference type="PANTHER" id="PTHR10067">
    <property type="entry name" value="PHOSPHATIDYLSERINE DECARBOXYLASE"/>
    <property type="match status" value="1"/>
</dbReference>
<name>A0A8J3EZS4_9BACI</name>
<dbReference type="EMBL" id="BMHB01000001">
    <property type="protein sequence ID" value="GGI10676.1"/>
    <property type="molecule type" value="Genomic_DNA"/>
</dbReference>
<dbReference type="InterPro" id="IPR003817">
    <property type="entry name" value="PS_Dcarbxylase"/>
</dbReference>
<keyword evidence="5" id="KW-0210">Decarboxylase</keyword>
<reference evidence="14" key="1">
    <citation type="journal article" date="2019" name="Int. J. Syst. Evol. Microbiol.">
        <title>The Global Catalogue of Microorganisms (GCM) 10K type strain sequencing project: providing services to taxonomists for standard genome sequencing and annotation.</title>
        <authorList>
            <consortium name="The Broad Institute Genomics Platform"/>
            <consortium name="The Broad Institute Genome Sequencing Center for Infectious Disease"/>
            <person name="Wu L."/>
            <person name="Ma J."/>
        </authorList>
    </citation>
    <scope>NUCLEOTIDE SEQUENCE [LARGE SCALE GENOMIC DNA]</scope>
    <source>
        <strain evidence="14">CGMCC 1.14993</strain>
    </source>
</reference>
<evidence type="ECO:0000256" key="9">
    <source>
        <dbReference type="ARBA" id="ARBA00023239"/>
    </source>
</evidence>
<evidence type="ECO:0000256" key="5">
    <source>
        <dbReference type="ARBA" id="ARBA00022793"/>
    </source>
</evidence>
<comment type="caution">
    <text evidence="13">The sequence shown here is derived from an EMBL/GenBank/DDBJ whole genome shotgun (WGS) entry which is preliminary data.</text>
</comment>
<evidence type="ECO:0000256" key="4">
    <source>
        <dbReference type="ARBA" id="ARBA00022516"/>
    </source>
</evidence>
<dbReference type="EC" id="4.1.1.65" evidence="3"/>
<keyword evidence="9" id="KW-0456">Lyase</keyword>
<keyword evidence="4" id="KW-0444">Lipid biosynthesis</keyword>
<comment type="pathway">
    <text evidence="12">Phospholipid metabolism; phosphatidylethanolamine biosynthesis.</text>
</comment>
<dbReference type="OrthoDB" id="9802030at2"/>
<proteinExistence type="predicted"/>
<evidence type="ECO:0000256" key="10">
    <source>
        <dbReference type="ARBA" id="ARBA00023264"/>
    </source>
</evidence>
<keyword evidence="7" id="KW-0865">Zymogen</keyword>
<evidence type="ECO:0000313" key="14">
    <source>
        <dbReference type="Proteomes" id="UP000626244"/>
    </source>
</evidence>
<evidence type="ECO:0000256" key="1">
    <source>
        <dbReference type="ARBA" id="ARBA00001928"/>
    </source>
</evidence>
<dbReference type="NCBIfam" id="TIGR00163">
    <property type="entry name" value="PS_decarb"/>
    <property type="match status" value="1"/>
</dbReference>
<dbReference type="PANTHER" id="PTHR10067:SF6">
    <property type="entry name" value="PHOSPHATIDYLSERINE DECARBOXYLASE PROENZYME, MITOCHONDRIAL"/>
    <property type="match status" value="1"/>
</dbReference>
<protein>
    <recommendedName>
        <fullName evidence="3">phosphatidylserine decarboxylase</fullName>
        <ecNumber evidence="3">4.1.1.65</ecNumber>
    </recommendedName>
</protein>
<keyword evidence="8" id="KW-0594">Phospholipid biosynthesis</keyword>
<evidence type="ECO:0000256" key="3">
    <source>
        <dbReference type="ARBA" id="ARBA00012243"/>
    </source>
</evidence>
<keyword evidence="14" id="KW-1185">Reference proteome</keyword>
<dbReference type="RefSeq" id="WP_087998694.1">
    <property type="nucleotide sequence ID" value="NZ_BMHB01000001.1"/>
</dbReference>
<dbReference type="InterPro" id="IPR033177">
    <property type="entry name" value="PSD-B"/>
</dbReference>
<comment type="pathway">
    <text evidence="2">Lipid metabolism.</text>
</comment>
<evidence type="ECO:0000256" key="11">
    <source>
        <dbReference type="ARBA" id="ARBA00023317"/>
    </source>
</evidence>
<dbReference type="GO" id="GO:0006646">
    <property type="term" value="P:phosphatidylethanolamine biosynthetic process"/>
    <property type="evidence" value="ECO:0007669"/>
    <property type="project" value="UniProtKB-UniPathway"/>
</dbReference>
<keyword evidence="10" id="KW-1208">Phospholipid metabolism</keyword>
<dbReference type="Proteomes" id="UP000626244">
    <property type="component" value="Unassembled WGS sequence"/>
</dbReference>
<evidence type="ECO:0000256" key="2">
    <source>
        <dbReference type="ARBA" id="ARBA00005189"/>
    </source>
</evidence>
<evidence type="ECO:0000256" key="7">
    <source>
        <dbReference type="ARBA" id="ARBA00023145"/>
    </source>
</evidence>
<comment type="cofactor">
    <cofactor evidence="1">
        <name>pyruvate</name>
        <dbReference type="ChEBI" id="CHEBI:15361"/>
    </cofactor>
</comment>
<evidence type="ECO:0000256" key="6">
    <source>
        <dbReference type="ARBA" id="ARBA00023098"/>
    </source>
</evidence>
<accession>A0A8J3EZS4</accession>
<organism evidence="13 14">
    <name type="scientific">Gottfriedia solisilvae</name>
    <dbReference type="NCBI Taxonomy" id="1516104"/>
    <lineage>
        <taxon>Bacteria</taxon>
        <taxon>Bacillati</taxon>
        <taxon>Bacillota</taxon>
        <taxon>Bacilli</taxon>
        <taxon>Bacillales</taxon>
        <taxon>Bacillaceae</taxon>
        <taxon>Gottfriedia</taxon>
    </lineage>
</organism>
<gene>
    <name evidence="13" type="primary">psd</name>
    <name evidence="13" type="ORF">GCM10007380_04000</name>
</gene>
<keyword evidence="6" id="KW-0443">Lipid metabolism</keyword>
<dbReference type="UniPathway" id="UPA00558"/>